<name>A0A1H3SPY7_9MICO</name>
<feature type="region of interest" description="Disordered" evidence="1">
    <location>
        <begin position="1"/>
        <end position="61"/>
    </location>
</feature>
<keyword evidence="3" id="KW-1185">Reference proteome</keyword>
<evidence type="ECO:0000313" key="2">
    <source>
        <dbReference type="EMBL" id="SDZ40066.1"/>
    </source>
</evidence>
<protein>
    <submittedName>
        <fullName evidence="2">Uncharacterized protein</fullName>
    </submittedName>
</protein>
<evidence type="ECO:0000313" key="3">
    <source>
        <dbReference type="Proteomes" id="UP000198891"/>
    </source>
</evidence>
<gene>
    <name evidence="2" type="ORF">SAMN05216554_3577</name>
</gene>
<dbReference type="EMBL" id="FNPZ01000004">
    <property type="protein sequence ID" value="SDZ40066.1"/>
    <property type="molecule type" value="Genomic_DNA"/>
</dbReference>
<reference evidence="2 3" key="1">
    <citation type="submission" date="2016-10" db="EMBL/GenBank/DDBJ databases">
        <authorList>
            <person name="de Groot N.N."/>
        </authorList>
    </citation>
    <scope>NUCLEOTIDE SEQUENCE [LARGE SCALE GENOMIC DNA]</scope>
    <source>
        <strain evidence="2 3">CGMCC 4.3491</strain>
    </source>
</reference>
<dbReference type="AlphaFoldDB" id="A0A1H3SPY7"/>
<feature type="compositionally biased region" description="Low complexity" evidence="1">
    <location>
        <begin position="48"/>
        <end position="61"/>
    </location>
</feature>
<organism evidence="2 3">
    <name type="scientific">Herbiconiux ginsengi</name>
    <dbReference type="NCBI Taxonomy" id="381665"/>
    <lineage>
        <taxon>Bacteria</taxon>
        <taxon>Bacillati</taxon>
        <taxon>Actinomycetota</taxon>
        <taxon>Actinomycetes</taxon>
        <taxon>Micrococcales</taxon>
        <taxon>Microbacteriaceae</taxon>
        <taxon>Herbiconiux</taxon>
    </lineage>
</organism>
<proteinExistence type="predicted"/>
<dbReference type="Proteomes" id="UP000198891">
    <property type="component" value="Unassembled WGS sequence"/>
</dbReference>
<accession>A0A1H3SPY7</accession>
<sequence length="61" mass="5714">MPTPSTVAETPTVAIPRASTAHAVSETPSADASIAAASQGEPATRPDAVSAAASAAASAAP</sequence>
<evidence type="ECO:0000256" key="1">
    <source>
        <dbReference type="SAM" id="MobiDB-lite"/>
    </source>
</evidence>